<reference evidence="1 2" key="1">
    <citation type="submission" date="2015-09" db="EMBL/GenBank/DDBJ databases">
        <title>Trachymyrmex cornetzi WGS genome.</title>
        <authorList>
            <person name="Nygaard S."/>
            <person name="Hu H."/>
            <person name="Boomsma J."/>
            <person name="Zhang G."/>
        </authorList>
    </citation>
    <scope>NUCLEOTIDE SEQUENCE [LARGE SCALE GENOMIC DNA]</scope>
    <source>
        <strain evidence="1">Tcor2-1</strain>
        <tissue evidence="1">Whole body</tissue>
    </source>
</reference>
<dbReference type="EMBL" id="KQ979479">
    <property type="protein sequence ID" value="KYN21318.1"/>
    <property type="molecule type" value="Genomic_DNA"/>
</dbReference>
<evidence type="ECO:0000313" key="1">
    <source>
        <dbReference type="EMBL" id="KYN21318.1"/>
    </source>
</evidence>
<gene>
    <name evidence="1" type="ORF">ALC57_06243</name>
</gene>
<dbReference type="AlphaFoldDB" id="A0A195E7Y3"/>
<accession>A0A195E7Y3</accession>
<dbReference type="Proteomes" id="UP000078492">
    <property type="component" value="Unassembled WGS sequence"/>
</dbReference>
<proteinExistence type="predicted"/>
<evidence type="ECO:0000313" key="2">
    <source>
        <dbReference type="Proteomes" id="UP000078492"/>
    </source>
</evidence>
<organism evidence="1 2">
    <name type="scientific">Trachymyrmex cornetzi</name>
    <dbReference type="NCBI Taxonomy" id="471704"/>
    <lineage>
        <taxon>Eukaryota</taxon>
        <taxon>Metazoa</taxon>
        <taxon>Ecdysozoa</taxon>
        <taxon>Arthropoda</taxon>
        <taxon>Hexapoda</taxon>
        <taxon>Insecta</taxon>
        <taxon>Pterygota</taxon>
        <taxon>Neoptera</taxon>
        <taxon>Endopterygota</taxon>
        <taxon>Hymenoptera</taxon>
        <taxon>Apocrita</taxon>
        <taxon>Aculeata</taxon>
        <taxon>Formicoidea</taxon>
        <taxon>Formicidae</taxon>
        <taxon>Myrmicinae</taxon>
        <taxon>Trachymyrmex</taxon>
    </lineage>
</organism>
<protein>
    <submittedName>
        <fullName evidence="1">Uncharacterized protein</fullName>
    </submittedName>
</protein>
<name>A0A195E7Y3_9HYME</name>
<keyword evidence="2" id="KW-1185">Reference proteome</keyword>
<sequence length="171" mass="20428">MYNILIFITKHFVYLELRINFPPFDRTLEYNYNLRKNITVFRDPLQTTLYTGSVTCQTEATTNNSLLCLLHYIDVYSSLTFETLNTTNEVTYEKYYPDDWFAKYIHAIEILDDKLNISTTMDVRLPADPWNPKGTLVFRETTQLDLISITSRTKVFHSYMRDNYRWIDLME</sequence>